<comment type="caution">
    <text evidence="1">The sequence shown here is derived from an EMBL/GenBank/DDBJ whole genome shotgun (WGS) entry which is preliminary data.</text>
</comment>
<reference evidence="1 2" key="1">
    <citation type="submission" date="2013-08" db="EMBL/GenBank/DDBJ databases">
        <title>An opportunistic ruminal bacterium that causes liver abscesses in cattle.</title>
        <authorList>
            <person name="Benahmed F.H."/>
            <person name="Rasmussen M."/>
            <person name="Harbottle H."/>
            <person name="Soppet D."/>
            <person name="Nagaraja T.G."/>
            <person name="Davidson M."/>
        </authorList>
    </citation>
    <scope>NUCLEOTIDE SEQUENCE [LARGE SCALE GENOMIC DNA]</scope>
    <source>
        <strain evidence="1 2">B35</strain>
    </source>
</reference>
<evidence type="ECO:0000313" key="2">
    <source>
        <dbReference type="Proteomes" id="UP000031184"/>
    </source>
</evidence>
<dbReference type="Proteomes" id="UP000031184">
    <property type="component" value="Unassembled WGS sequence"/>
</dbReference>
<proteinExistence type="predicted"/>
<organism evidence="1 2">
    <name type="scientific">Fusobacterium necrophorum subsp. funduliforme B35</name>
    <dbReference type="NCBI Taxonomy" id="1226633"/>
    <lineage>
        <taxon>Bacteria</taxon>
        <taxon>Fusobacteriati</taxon>
        <taxon>Fusobacteriota</taxon>
        <taxon>Fusobacteriia</taxon>
        <taxon>Fusobacteriales</taxon>
        <taxon>Fusobacteriaceae</taxon>
        <taxon>Fusobacterium</taxon>
    </lineage>
</organism>
<protein>
    <submittedName>
        <fullName evidence="1">Uncharacterized protein</fullName>
    </submittedName>
</protein>
<evidence type="ECO:0000313" key="1">
    <source>
        <dbReference type="EMBL" id="KID50071.1"/>
    </source>
</evidence>
<dbReference type="OrthoDB" id="9942923at2"/>
<name>A0A017H4M4_9FUSO</name>
<dbReference type="PATRIC" id="fig|1226633.4.peg.260"/>
<accession>A0A017H4M4</accession>
<dbReference type="EMBL" id="AUZI01000008">
    <property type="protein sequence ID" value="KID50071.1"/>
    <property type="molecule type" value="Genomic_DNA"/>
</dbReference>
<dbReference type="AlphaFoldDB" id="A0A017H4M4"/>
<sequence length="136" mass="15670">MKKVVTLVIWIFAILVGGIYMSFPSSRVVRDAAKVEKIQEDSSQKEYLLYLPDGSSEKRKLEEKESRSEELHVLVQAELDYLYEKELEKEKITLKNIYITEDGIYILCNEKPKAQSVEAIEQSLKQLGMEGKVQVL</sequence>
<gene>
    <name evidence="1" type="ORF">C095_01315</name>
</gene>
<dbReference type="RefSeq" id="WP_039121038.1">
    <property type="nucleotide sequence ID" value="NZ_AOJP01000008.1"/>
</dbReference>